<reference evidence="2 3" key="1">
    <citation type="submission" date="2017-03" db="EMBL/GenBank/DDBJ databases">
        <title>Genome sequence of Sphingomonas mucosissima DSM 17494.</title>
        <authorList>
            <person name="Poehlein A."/>
            <person name="Wuebbeler J.H."/>
            <person name="Steinbuechel A."/>
            <person name="Daniel R."/>
        </authorList>
    </citation>
    <scope>NUCLEOTIDE SEQUENCE [LARGE SCALE GENOMIC DNA]</scope>
    <source>
        <strain evidence="2 3">DSM 17494</strain>
    </source>
</reference>
<dbReference type="RefSeq" id="WP_088332890.1">
    <property type="nucleotide sequence ID" value="NZ_NBBJ01000001.1"/>
</dbReference>
<dbReference type="OrthoDB" id="7257484at2"/>
<comment type="caution">
    <text evidence="2">The sequence shown here is derived from an EMBL/GenBank/DDBJ whole genome shotgun (WGS) entry which is preliminary data.</text>
</comment>
<feature type="transmembrane region" description="Helical" evidence="1">
    <location>
        <begin position="149"/>
        <end position="167"/>
    </location>
</feature>
<sequence>MAGFKRKVFYIGGFDPRGVRFYHALAVEQLERYAKLTGEPATVSTRRNAGAFRTDWSILNPAQDVTTEYSFLRWDDIVRKAWVRNPLSLAVRAWRAYRANIKHLDFETGKKLGKGPLVTLFYPPILSLALPLLLTLLIGGVAAAWLPSAVAFLVGLAAALVISPPLLRKWHAPWLLRFFVFNSELGSGDAHPEIEARLDLFADEIVASFDQSWDEIILLTHSNGSILSVPLMVRLLDRCGGAMPAHFALVTMGHCIPLVACRRDATRFHDQLRHLARADFRWIDIGSPPDGAAYFGVNPMAIVAPDPRPRMELLSPRFHLFYNPETYHKGYANKYEIHFDYLRMGDRRSPLDFPSLMTAAKPIDASVAEFRAI</sequence>
<name>A0A245ZT90_9SPHN</name>
<gene>
    <name evidence="2" type="ORF">SPMU_12890</name>
</gene>
<dbReference type="EMBL" id="NBBJ01000001">
    <property type="protein sequence ID" value="OWK32946.1"/>
    <property type="molecule type" value="Genomic_DNA"/>
</dbReference>
<dbReference type="AlphaFoldDB" id="A0A245ZT90"/>
<protein>
    <submittedName>
        <fullName evidence="2">Uncharacterized protein</fullName>
    </submittedName>
</protein>
<evidence type="ECO:0000313" key="3">
    <source>
        <dbReference type="Proteomes" id="UP000197783"/>
    </source>
</evidence>
<evidence type="ECO:0000256" key="1">
    <source>
        <dbReference type="SAM" id="Phobius"/>
    </source>
</evidence>
<keyword evidence="1" id="KW-1133">Transmembrane helix</keyword>
<organism evidence="2 3">
    <name type="scientific">Sphingomonas mucosissima</name>
    <dbReference type="NCBI Taxonomy" id="370959"/>
    <lineage>
        <taxon>Bacteria</taxon>
        <taxon>Pseudomonadati</taxon>
        <taxon>Pseudomonadota</taxon>
        <taxon>Alphaproteobacteria</taxon>
        <taxon>Sphingomonadales</taxon>
        <taxon>Sphingomonadaceae</taxon>
        <taxon>Sphingomonas</taxon>
    </lineage>
</organism>
<feature type="transmembrane region" description="Helical" evidence="1">
    <location>
        <begin position="120"/>
        <end position="143"/>
    </location>
</feature>
<keyword evidence="1" id="KW-0812">Transmembrane</keyword>
<keyword evidence="3" id="KW-1185">Reference proteome</keyword>
<evidence type="ECO:0000313" key="2">
    <source>
        <dbReference type="EMBL" id="OWK32946.1"/>
    </source>
</evidence>
<dbReference type="Proteomes" id="UP000197783">
    <property type="component" value="Unassembled WGS sequence"/>
</dbReference>
<accession>A0A245ZT90</accession>
<keyword evidence="1" id="KW-0472">Membrane</keyword>
<proteinExistence type="predicted"/>